<name>A0A930YVA1_9FLAO</name>
<evidence type="ECO:0000256" key="1">
    <source>
        <dbReference type="ARBA" id="ARBA00007665"/>
    </source>
</evidence>
<comment type="caution">
    <text evidence="3">The sequence shown here is derived from an EMBL/GenBank/DDBJ whole genome shotgun (WGS) entry which is preliminary data.</text>
</comment>
<keyword evidence="4" id="KW-1185">Reference proteome</keyword>
<dbReference type="InterPro" id="IPR020568">
    <property type="entry name" value="Ribosomal_Su5_D2-typ_SF"/>
</dbReference>
<dbReference type="InterPro" id="IPR023582">
    <property type="entry name" value="Impact"/>
</dbReference>
<sequence>MAHQYLTLANAAREVPYREKGSRFLGFALPVRSIEEAKEELLKVRTLHPKATHHCFAYRIGPLGATYRASDDGEPSSTAGIPIYNQILSRELTNVLVVVVRYYGGVKLGVSGLIKAYRESAQLALNEAGTELKDITYVLSLRFPYHLQNQVFALLSRKGAQIESFEALEACTVLAHVPSLQKENICESFSQMHEVTFCVLD</sequence>
<dbReference type="RefSeq" id="WP_194738944.1">
    <property type="nucleotide sequence ID" value="NZ_JADKYY010000004.1"/>
</dbReference>
<dbReference type="Proteomes" id="UP000694480">
    <property type="component" value="Unassembled WGS sequence"/>
</dbReference>
<proteinExistence type="inferred from homology"/>
<dbReference type="Pfam" id="PF01205">
    <property type="entry name" value="Impact_N"/>
    <property type="match status" value="1"/>
</dbReference>
<reference evidence="3" key="1">
    <citation type="submission" date="2020-11" db="EMBL/GenBank/DDBJ databases">
        <title>Genome seq and assembly of Planobacterium sp.</title>
        <authorList>
            <person name="Chhetri G."/>
        </authorList>
    </citation>
    <scope>NUCLEOTIDE SEQUENCE</scope>
    <source>
        <strain evidence="3">GCR5</strain>
    </source>
</reference>
<dbReference type="GO" id="GO:0006446">
    <property type="term" value="P:regulation of translational initiation"/>
    <property type="evidence" value="ECO:0007669"/>
    <property type="project" value="TreeGrafter"/>
</dbReference>
<evidence type="ECO:0000313" key="4">
    <source>
        <dbReference type="Proteomes" id="UP000694480"/>
    </source>
</evidence>
<dbReference type="InterPro" id="IPR001498">
    <property type="entry name" value="Impact_N"/>
</dbReference>
<comment type="similarity">
    <text evidence="1">Belongs to the IMPACT family.</text>
</comment>
<gene>
    <name evidence="3" type="ORF">IC612_04290</name>
</gene>
<dbReference type="AlphaFoldDB" id="A0A930YVA1"/>
<dbReference type="Gene3D" id="3.30.230.30">
    <property type="entry name" value="Impact, N-terminal domain"/>
    <property type="match status" value="1"/>
</dbReference>
<feature type="domain" description="Impact N-terminal" evidence="2">
    <location>
        <begin position="20"/>
        <end position="125"/>
    </location>
</feature>
<dbReference type="EMBL" id="JADKYY010000004">
    <property type="protein sequence ID" value="MBF5027017.1"/>
    <property type="molecule type" value="Genomic_DNA"/>
</dbReference>
<dbReference type="PANTHER" id="PTHR16301:SF20">
    <property type="entry name" value="IMPACT FAMILY MEMBER YIGZ"/>
    <property type="match status" value="1"/>
</dbReference>
<dbReference type="GO" id="GO:0005737">
    <property type="term" value="C:cytoplasm"/>
    <property type="evidence" value="ECO:0007669"/>
    <property type="project" value="TreeGrafter"/>
</dbReference>
<evidence type="ECO:0000259" key="2">
    <source>
        <dbReference type="Pfam" id="PF01205"/>
    </source>
</evidence>
<organism evidence="3 4">
    <name type="scientific">Planobacterium oryzisoli</name>
    <dbReference type="NCBI Taxonomy" id="2771435"/>
    <lineage>
        <taxon>Bacteria</taxon>
        <taxon>Pseudomonadati</taxon>
        <taxon>Bacteroidota</taxon>
        <taxon>Flavobacteriia</taxon>
        <taxon>Flavobacteriales</taxon>
        <taxon>Weeksellaceae</taxon>
        <taxon>Chryseobacterium group</taxon>
        <taxon>Chryseobacterium</taxon>
    </lineage>
</organism>
<dbReference type="SUPFAM" id="SSF54211">
    <property type="entry name" value="Ribosomal protein S5 domain 2-like"/>
    <property type="match status" value="1"/>
</dbReference>
<dbReference type="PANTHER" id="PTHR16301">
    <property type="entry name" value="IMPACT-RELATED"/>
    <property type="match status" value="1"/>
</dbReference>
<evidence type="ECO:0000313" key="3">
    <source>
        <dbReference type="EMBL" id="MBF5027017.1"/>
    </source>
</evidence>
<dbReference type="InterPro" id="IPR036956">
    <property type="entry name" value="Impact_N_sf"/>
</dbReference>
<accession>A0A930YVA1</accession>
<protein>
    <submittedName>
        <fullName evidence="3">YigZ family protein</fullName>
    </submittedName>
</protein>